<dbReference type="SUPFAM" id="SSF103473">
    <property type="entry name" value="MFS general substrate transporter"/>
    <property type="match status" value="1"/>
</dbReference>
<sequence length="399" mass="40370">MTTSQAATLAPAEAAQKVPLRRWLGVGAVASGTFAMVTLEQLPVGLLSSVGSDLHVSEGVAGLMVTVPGLVASAAAPLLPVAIRRLDRRHVLIGLISLMVVANVLTALAPNFATLLAARFLVGVGIGGFWAMAAGIAVRLVPSHAVPKATALTFGGATAANVLGIPAGTLIGSLTSWRVAFVSVAVLGLVIVVALVALLPSLPADDAVRLRALAAQLRVPAVRTGILATFFLVSGNFAAFTFVNPLLRDLSGLPKDAVGGLLLLFGAAGIAGNFLAGMLLSRNVRRTILAVSLTLAAVLALFPLLGANPAGGVALLLVWGLAFGGIPVSVQTWILRSAPDAAEAATALNTSLFNLAIALGALFGGLVVDHLALRGVLWLGAALILGTTVAIARARDQGR</sequence>
<evidence type="ECO:0000313" key="9">
    <source>
        <dbReference type="Proteomes" id="UP001595872"/>
    </source>
</evidence>
<protein>
    <submittedName>
        <fullName evidence="8">MFS transporter</fullName>
    </submittedName>
</protein>
<reference evidence="9" key="1">
    <citation type="journal article" date="2019" name="Int. J. Syst. Evol. Microbiol.">
        <title>The Global Catalogue of Microorganisms (GCM) 10K type strain sequencing project: providing services to taxonomists for standard genome sequencing and annotation.</title>
        <authorList>
            <consortium name="The Broad Institute Genomics Platform"/>
            <consortium name="The Broad Institute Genome Sequencing Center for Infectious Disease"/>
            <person name="Wu L."/>
            <person name="Ma J."/>
        </authorList>
    </citation>
    <scope>NUCLEOTIDE SEQUENCE [LARGE SCALE GENOMIC DNA]</scope>
    <source>
        <strain evidence="9">KLKA75</strain>
    </source>
</reference>
<feature type="transmembrane region" description="Helical" evidence="6">
    <location>
        <begin position="313"/>
        <end position="335"/>
    </location>
</feature>
<dbReference type="InterPro" id="IPR020846">
    <property type="entry name" value="MFS_dom"/>
</dbReference>
<keyword evidence="2" id="KW-1003">Cell membrane</keyword>
<feature type="transmembrane region" description="Helical" evidence="6">
    <location>
        <begin position="150"/>
        <end position="171"/>
    </location>
</feature>
<dbReference type="CDD" id="cd17324">
    <property type="entry name" value="MFS_NepI_like"/>
    <property type="match status" value="1"/>
</dbReference>
<evidence type="ECO:0000256" key="6">
    <source>
        <dbReference type="SAM" id="Phobius"/>
    </source>
</evidence>
<feature type="transmembrane region" description="Helical" evidence="6">
    <location>
        <begin position="91"/>
        <end position="110"/>
    </location>
</feature>
<dbReference type="PANTHER" id="PTHR43124">
    <property type="entry name" value="PURINE EFFLUX PUMP PBUE"/>
    <property type="match status" value="1"/>
</dbReference>
<dbReference type="Pfam" id="PF07690">
    <property type="entry name" value="MFS_1"/>
    <property type="match status" value="1"/>
</dbReference>
<comment type="caution">
    <text evidence="8">The sequence shown here is derived from an EMBL/GenBank/DDBJ whole genome shotgun (WGS) entry which is preliminary data.</text>
</comment>
<keyword evidence="9" id="KW-1185">Reference proteome</keyword>
<dbReference type="PANTHER" id="PTHR43124:SF3">
    <property type="entry name" value="CHLORAMPHENICOL EFFLUX PUMP RV0191"/>
    <property type="match status" value="1"/>
</dbReference>
<feature type="transmembrane region" description="Helical" evidence="6">
    <location>
        <begin position="260"/>
        <end position="280"/>
    </location>
</feature>
<keyword evidence="5 6" id="KW-0472">Membrane</keyword>
<evidence type="ECO:0000313" key="8">
    <source>
        <dbReference type="EMBL" id="MFC4909832.1"/>
    </source>
</evidence>
<dbReference type="RefSeq" id="WP_378257664.1">
    <property type="nucleotide sequence ID" value="NZ_JBHSIT010000006.1"/>
</dbReference>
<dbReference type="InterPro" id="IPR036259">
    <property type="entry name" value="MFS_trans_sf"/>
</dbReference>
<dbReference type="InterPro" id="IPR050189">
    <property type="entry name" value="MFS_Efflux_Transporters"/>
</dbReference>
<proteinExistence type="predicted"/>
<evidence type="ECO:0000259" key="7">
    <source>
        <dbReference type="PROSITE" id="PS50850"/>
    </source>
</evidence>
<feature type="transmembrane region" description="Helical" evidence="6">
    <location>
        <begin position="59"/>
        <end position="79"/>
    </location>
</feature>
<feature type="transmembrane region" description="Helical" evidence="6">
    <location>
        <begin position="177"/>
        <end position="199"/>
    </location>
</feature>
<dbReference type="InterPro" id="IPR011701">
    <property type="entry name" value="MFS"/>
</dbReference>
<dbReference type="Proteomes" id="UP001595872">
    <property type="component" value="Unassembled WGS sequence"/>
</dbReference>
<dbReference type="Gene3D" id="1.20.1250.20">
    <property type="entry name" value="MFS general substrate transporter like domains"/>
    <property type="match status" value="1"/>
</dbReference>
<accession>A0ABV9U4L6</accession>
<gene>
    <name evidence="8" type="ORF">ACFPCY_21105</name>
</gene>
<feature type="transmembrane region" description="Helical" evidence="6">
    <location>
        <begin position="116"/>
        <end position="138"/>
    </location>
</feature>
<comment type="subcellular location">
    <subcellularLocation>
        <location evidence="1">Cell membrane</location>
        <topology evidence="1">Multi-pass membrane protein</topology>
    </subcellularLocation>
</comment>
<name>A0ABV9U4L6_9ACTN</name>
<dbReference type="PROSITE" id="PS50850">
    <property type="entry name" value="MFS"/>
    <property type="match status" value="1"/>
</dbReference>
<evidence type="ECO:0000256" key="1">
    <source>
        <dbReference type="ARBA" id="ARBA00004651"/>
    </source>
</evidence>
<keyword evidence="3 6" id="KW-0812">Transmembrane</keyword>
<feature type="domain" description="Major facilitator superfamily (MFS) profile" evidence="7">
    <location>
        <begin position="20"/>
        <end position="399"/>
    </location>
</feature>
<feature type="transmembrane region" description="Helical" evidence="6">
    <location>
        <begin position="287"/>
        <end position="307"/>
    </location>
</feature>
<feature type="transmembrane region" description="Helical" evidence="6">
    <location>
        <begin position="347"/>
        <end position="366"/>
    </location>
</feature>
<evidence type="ECO:0000256" key="2">
    <source>
        <dbReference type="ARBA" id="ARBA00022475"/>
    </source>
</evidence>
<feature type="transmembrane region" description="Helical" evidence="6">
    <location>
        <begin position="20"/>
        <end position="39"/>
    </location>
</feature>
<organism evidence="8 9">
    <name type="scientific">Actinomadura gamaensis</name>
    <dbReference type="NCBI Taxonomy" id="1763541"/>
    <lineage>
        <taxon>Bacteria</taxon>
        <taxon>Bacillati</taxon>
        <taxon>Actinomycetota</taxon>
        <taxon>Actinomycetes</taxon>
        <taxon>Streptosporangiales</taxon>
        <taxon>Thermomonosporaceae</taxon>
        <taxon>Actinomadura</taxon>
    </lineage>
</organism>
<evidence type="ECO:0000256" key="4">
    <source>
        <dbReference type="ARBA" id="ARBA00022989"/>
    </source>
</evidence>
<feature type="transmembrane region" description="Helical" evidence="6">
    <location>
        <begin position="372"/>
        <end position="392"/>
    </location>
</feature>
<keyword evidence="4 6" id="KW-1133">Transmembrane helix</keyword>
<evidence type="ECO:0000256" key="5">
    <source>
        <dbReference type="ARBA" id="ARBA00023136"/>
    </source>
</evidence>
<evidence type="ECO:0000256" key="3">
    <source>
        <dbReference type="ARBA" id="ARBA00022692"/>
    </source>
</evidence>
<dbReference type="EMBL" id="JBHSIT010000006">
    <property type="protein sequence ID" value="MFC4909832.1"/>
    <property type="molecule type" value="Genomic_DNA"/>
</dbReference>
<feature type="transmembrane region" description="Helical" evidence="6">
    <location>
        <begin position="220"/>
        <end position="240"/>
    </location>
</feature>